<organism evidence="1 2">
    <name type="scientific">Actinophytocola xinjiangensis</name>
    <dbReference type="NCBI Taxonomy" id="485602"/>
    <lineage>
        <taxon>Bacteria</taxon>
        <taxon>Bacillati</taxon>
        <taxon>Actinomycetota</taxon>
        <taxon>Actinomycetes</taxon>
        <taxon>Pseudonocardiales</taxon>
        <taxon>Pseudonocardiaceae</taxon>
    </lineage>
</organism>
<dbReference type="AlphaFoldDB" id="A0A7Z0WRE0"/>
<accession>A0A7Z0WRE0</accession>
<keyword evidence="2" id="KW-1185">Reference proteome</keyword>
<reference evidence="1 2" key="1">
    <citation type="submission" date="2016-12" db="EMBL/GenBank/DDBJ databases">
        <title>The draft genome sequence of Actinophytocola xinjiangensis.</title>
        <authorList>
            <person name="Wang W."/>
            <person name="Yuan L."/>
        </authorList>
    </citation>
    <scope>NUCLEOTIDE SEQUENCE [LARGE SCALE GENOMIC DNA]</scope>
    <source>
        <strain evidence="1 2">CGMCC 4.4663</strain>
    </source>
</reference>
<protein>
    <submittedName>
        <fullName evidence="1">Uncharacterized protein</fullName>
    </submittedName>
</protein>
<comment type="caution">
    <text evidence="1">The sequence shown here is derived from an EMBL/GenBank/DDBJ whole genome shotgun (WGS) entry which is preliminary data.</text>
</comment>
<dbReference type="Proteomes" id="UP000185696">
    <property type="component" value="Unassembled WGS sequence"/>
</dbReference>
<dbReference type="RefSeq" id="WP_075130914.1">
    <property type="nucleotide sequence ID" value="NZ_MSIF01000001.1"/>
</dbReference>
<dbReference type="NCBIfam" id="NF040657">
    <property type="entry name" value="immun_SitI3"/>
    <property type="match status" value="1"/>
</dbReference>
<proteinExistence type="predicted"/>
<dbReference type="InterPro" id="IPR049799">
    <property type="entry name" value="SitI3-like"/>
</dbReference>
<dbReference type="OrthoDB" id="3827759at2"/>
<dbReference type="EMBL" id="MSIF01000001">
    <property type="protein sequence ID" value="OLF13966.1"/>
    <property type="molecule type" value="Genomic_DNA"/>
</dbReference>
<name>A0A7Z0WRE0_9PSEU</name>
<evidence type="ECO:0000313" key="1">
    <source>
        <dbReference type="EMBL" id="OLF13966.1"/>
    </source>
</evidence>
<evidence type="ECO:0000313" key="2">
    <source>
        <dbReference type="Proteomes" id="UP000185696"/>
    </source>
</evidence>
<gene>
    <name evidence="1" type="ORF">BLA60_01955</name>
</gene>
<sequence length="156" mass="16571">MAIEYGFELGEPATVDRVVGTLARTATAFGMSEPDDVGFGGPGTELRGGMLVSVAGSTPAPLPDPVERTFGIVGVLDVLFRFDRDSDSTAQRLDMMRLVVAVLADVPGDAVLEFAGEIVWLVRQGGLLRITSAEGYWTPELRALLPAHECAVLPNL</sequence>